<evidence type="ECO:0000313" key="2">
    <source>
        <dbReference type="EMBL" id="RRT34848.1"/>
    </source>
</evidence>
<gene>
    <name evidence="2" type="ORF">B296_00056312</name>
</gene>
<dbReference type="AlphaFoldDB" id="A0A426X5V7"/>
<name>A0A426X5V7_ENSVE</name>
<evidence type="ECO:0000313" key="3">
    <source>
        <dbReference type="Proteomes" id="UP000287651"/>
    </source>
</evidence>
<organism evidence="2 3">
    <name type="scientific">Ensete ventricosum</name>
    <name type="common">Abyssinian banana</name>
    <name type="synonym">Musa ensete</name>
    <dbReference type="NCBI Taxonomy" id="4639"/>
    <lineage>
        <taxon>Eukaryota</taxon>
        <taxon>Viridiplantae</taxon>
        <taxon>Streptophyta</taxon>
        <taxon>Embryophyta</taxon>
        <taxon>Tracheophyta</taxon>
        <taxon>Spermatophyta</taxon>
        <taxon>Magnoliopsida</taxon>
        <taxon>Liliopsida</taxon>
        <taxon>Zingiberales</taxon>
        <taxon>Musaceae</taxon>
        <taxon>Ensete</taxon>
    </lineage>
</organism>
<feature type="region of interest" description="Disordered" evidence="1">
    <location>
        <begin position="1"/>
        <end position="49"/>
    </location>
</feature>
<comment type="caution">
    <text evidence="2">The sequence shown here is derived from an EMBL/GenBank/DDBJ whole genome shotgun (WGS) entry which is preliminary data.</text>
</comment>
<evidence type="ECO:0000256" key="1">
    <source>
        <dbReference type="SAM" id="MobiDB-lite"/>
    </source>
</evidence>
<sequence length="67" mass="7417">MRVSGRSLSYDEGLTKQRPIFPRTKEGAFRKIPIKPTPNRSTKALPSRRRSVAFLAPGDVARSSSST</sequence>
<dbReference type="Proteomes" id="UP000287651">
    <property type="component" value="Unassembled WGS sequence"/>
</dbReference>
<protein>
    <submittedName>
        <fullName evidence="2">Uncharacterized protein</fullName>
    </submittedName>
</protein>
<proteinExistence type="predicted"/>
<accession>A0A426X5V7</accession>
<reference evidence="2 3" key="1">
    <citation type="journal article" date="2014" name="Agronomy (Basel)">
        <title>A Draft Genome Sequence for Ensete ventricosum, the Drought-Tolerant Tree Against Hunger.</title>
        <authorList>
            <person name="Harrison J."/>
            <person name="Moore K.A."/>
            <person name="Paszkiewicz K."/>
            <person name="Jones T."/>
            <person name="Grant M."/>
            <person name="Ambacheew D."/>
            <person name="Muzemil S."/>
            <person name="Studholme D.J."/>
        </authorList>
    </citation>
    <scope>NUCLEOTIDE SEQUENCE [LARGE SCALE GENOMIC DNA]</scope>
</reference>
<dbReference type="EMBL" id="AMZH03025945">
    <property type="protein sequence ID" value="RRT34848.1"/>
    <property type="molecule type" value="Genomic_DNA"/>
</dbReference>